<reference evidence="1" key="1">
    <citation type="submission" date="2021-01" db="EMBL/GenBank/DDBJ databases">
        <authorList>
            <person name="Corre E."/>
            <person name="Pelletier E."/>
            <person name="Niang G."/>
            <person name="Scheremetjew M."/>
            <person name="Finn R."/>
            <person name="Kale V."/>
            <person name="Holt S."/>
            <person name="Cochrane G."/>
            <person name="Meng A."/>
            <person name="Brown T."/>
            <person name="Cohen L."/>
        </authorList>
    </citation>
    <scope>NUCLEOTIDE SEQUENCE</scope>
    <source>
        <strain evidence="1">SAG 11-48b</strain>
    </source>
</reference>
<accession>A0A7S2VUC6</accession>
<name>A0A7S2VUC6_9CHLO</name>
<organism evidence="1">
    <name type="scientific">Chlamydomonas chlamydogama</name>
    <dbReference type="NCBI Taxonomy" id="225041"/>
    <lineage>
        <taxon>Eukaryota</taxon>
        <taxon>Viridiplantae</taxon>
        <taxon>Chlorophyta</taxon>
        <taxon>core chlorophytes</taxon>
        <taxon>Chlorophyceae</taxon>
        <taxon>CS clade</taxon>
        <taxon>Chlamydomonadales</taxon>
        <taxon>Chlamydomonadaceae</taxon>
        <taxon>Chlamydomonas</taxon>
    </lineage>
</organism>
<protein>
    <submittedName>
        <fullName evidence="1">Uncharacterized protein</fullName>
    </submittedName>
</protein>
<dbReference type="AlphaFoldDB" id="A0A7S2VUC6"/>
<proteinExistence type="predicted"/>
<sequence>MIDFSIVAASEDRLWCNLVTFFEFKINTEDLVAAVGQVIMRSHTLFECQPDRTFVFALVLSLDVVRVCRIRKLSAEGSIQLEISSELSLSIGSPAAMWTGM</sequence>
<dbReference type="EMBL" id="HBHD01000257">
    <property type="protein sequence ID" value="CAD9650793.1"/>
    <property type="molecule type" value="Transcribed_RNA"/>
</dbReference>
<evidence type="ECO:0000313" key="1">
    <source>
        <dbReference type="EMBL" id="CAD9650793.1"/>
    </source>
</evidence>
<gene>
    <name evidence="1" type="ORF">CCHL1392_LOCUS132</name>
</gene>